<dbReference type="Pfam" id="PF00171">
    <property type="entry name" value="Aldedh"/>
    <property type="match status" value="1"/>
</dbReference>
<dbReference type="CDD" id="cd07138">
    <property type="entry name" value="ALDH_CddD_SSP0762"/>
    <property type="match status" value="1"/>
</dbReference>
<keyword evidence="5" id="KW-1185">Reference proteome</keyword>
<dbReference type="InterPro" id="IPR015590">
    <property type="entry name" value="Aldehyde_DH_dom"/>
</dbReference>
<comment type="caution">
    <text evidence="4">The sequence shown here is derived from an EMBL/GenBank/DDBJ whole genome shotgun (WGS) entry which is preliminary data.</text>
</comment>
<dbReference type="FunFam" id="3.40.605.10:FF:000007">
    <property type="entry name" value="NAD/NADP-dependent betaine aldehyde dehydrogenase"/>
    <property type="match status" value="1"/>
</dbReference>
<dbReference type="EC" id="1.2.1.3" evidence="4"/>
<accession>A0A7W8MAM0</accession>
<dbReference type="Proteomes" id="UP000532440">
    <property type="component" value="Unassembled WGS sequence"/>
</dbReference>
<reference evidence="4 5" key="1">
    <citation type="submission" date="2020-08" db="EMBL/GenBank/DDBJ databases">
        <title>Genomic Encyclopedia of Type Strains, Phase IV (KMG-IV): sequencing the most valuable type-strain genomes for metagenomic binning, comparative biology and taxonomic classification.</title>
        <authorList>
            <person name="Goeker M."/>
        </authorList>
    </citation>
    <scope>NUCLEOTIDE SEQUENCE [LARGE SCALE GENOMIC DNA]</scope>
    <source>
        <strain evidence="4 5">DSM 29781</strain>
    </source>
</reference>
<dbReference type="PANTHER" id="PTHR42804">
    <property type="entry name" value="ALDEHYDE DEHYDROGENASE"/>
    <property type="match status" value="1"/>
</dbReference>
<dbReference type="InterPro" id="IPR016163">
    <property type="entry name" value="Ald_DH_C"/>
</dbReference>
<comment type="similarity">
    <text evidence="1">Belongs to the aldehyde dehydrogenase family.</text>
</comment>
<name>A0A7W8MAM0_9BURK</name>
<evidence type="ECO:0000256" key="1">
    <source>
        <dbReference type="ARBA" id="ARBA00009986"/>
    </source>
</evidence>
<proteinExistence type="inferred from homology"/>
<dbReference type="GO" id="GO:0004029">
    <property type="term" value="F:aldehyde dehydrogenase (NAD+) activity"/>
    <property type="evidence" value="ECO:0007669"/>
    <property type="project" value="UniProtKB-EC"/>
</dbReference>
<protein>
    <submittedName>
        <fullName evidence="4">Aldehyde dehydrogenase (NAD+)</fullName>
        <ecNumber evidence="4">1.2.1.3</ecNumber>
    </submittedName>
</protein>
<dbReference type="SUPFAM" id="SSF53720">
    <property type="entry name" value="ALDH-like"/>
    <property type="match status" value="1"/>
</dbReference>
<feature type="domain" description="Aldehyde dehydrogenase" evidence="3">
    <location>
        <begin position="23"/>
        <end position="475"/>
    </location>
</feature>
<dbReference type="PANTHER" id="PTHR42804:SF1">
    <property type="entry name" value="ALDEHYDE DEHYDROGENASE-RELATED"/>
    <property type="match status" value="1"/>
</dbReference>
<gene>
    <name evidence="4" type="ORF">HNQ70_003297</name>
</gene>
<dbReference type="AlphaFoldDB" id="A0A7W8MAM0"/>
<dbReference type="InterPro" id="IPR016162">
    <property type="entry name" value="Ald_DH_N"/>
</dbReference>
<dbReference type="FunFam" id="3.40.309.10:FF:000012">
    <property type="entry name" value="Betaine aldehyde dehydrogenase"/>
    <property type="match status" value="1"/>
</dbReference>
<dbReference type="Gene3D" id="3.40.605.10">
    <property type="entry name" value="Aldehyde Dehydrogenase, Chain A, domain 1"/>
    <property type="match status" value="1"/>
</dbReference>
<evidence type="ECO:0000259" key="3">
    <source>
        <dbReference type="Pfam" id="PF00171"/>
    </source>
</evidence>
<dbReference type="Gene3D" id="3.40.309.10">
    <property type="entry name" value="Aldehyde Dehydrogenase, Chain A, domain 2"/>
    <property type="match status" value="1"/>
</dbReference>
<evidence type="ECO:0000256" key="2">
    <source>
        <dbReference type="ARBA" id="ARBA00023002"/>
    </source>
</evidence>
<organism evidence="4 5">
    <name type="scientific">Quisquiliibacterium transsilvanicum</name>
    <dbReference type="NCBI Taxonomy" id="1549638"/>
    <lineage>
        <taxon>Bacteria</taxon>
        <taxon>Pseudomonadati</taxon>
        <taxon>Pseudomonadota</taxon>
        <taxon>Betaproteobacteria</taxon>
        <taxon>Burkholderiales</taxon>
        <taxon>Burkholderiaceae</taxon>
        <taxon>Quisquiliibacterium</taxon>
    </lineage>
</organism>
<keyword evidence="2 4" id="KW-0560">Oxidoreductase</keyword>
<dbReference type="EMBL" id="JACHGB010000006">
    <property type="protein sequence ID" value="MBB5273269.1"/>
    <property type="molecule type" value="Genomic_DNA"/>
</dbReference>
<dbReference type="InterPro" id="IPR016161">
    <property type="entry name" value="Ald_DH/histidinol_DH"/>
</dbReference>
<sequence length="485" mass="51031">METSTMRDYLKFYINGAWVDPVDSSRTLDVINPATEASAGRISMGSAADVDRAVKAARAAFPSYSTTSVADRVALLEAIIAEYKNRIPDMAAAITEEMGAPATLAQRAQAAMGIAHLQAALTVLKDYHFQEQRGSTMIVKEPIGVCGLITPWNWPVNQIACKVAPALATGCTMVLKPSEIAPFSAVIWTEILHAAGVPAGVFNLVNGEGPTVGAAISSHPEVDMVSFTGSTRAGIEVARNAAPTVKRVHQELGGKSPNVILPDADLQKAVTAGVRGVMNNSGQSCNAPTRMLVPNSRMDEVLAIARAAGEATTVGDPASGATIGPVVSDAQWKKIQSLIEKGIEEGADLVVGGPGRPEGLERGYYVKPTVFGRVNNTMTIAREEIFGPVLAILGYDTVEEAIRIANDTPYGLAAYVSGTDVEQVRQVASRLRAGQVNLNSSAPDMMAPFGGFKQSGNGREWGDHAFAEFLEVKAVLGFAPATKAA</sequence>
<evidence type="ECO:0000313" key="4">
    <source>
        <dbReference type="EMBL" id="MBB5273269.1"/>
    </source>
</evidence>
<evidence type="ECO:0000313" key="5">
    <source>
        <dbReference type="Proteomes" id="UP000532440"/>
    </source>
</evidence>